<dbReference type="EMBL" id="JASDAP010000016">
    <property type="protein sequence ID" value="KAK1889867.1"/>
    <property type="molecule type" value="Genomic_DNA"/>
</dbReference>
<protein>
    <submittedName>
        <fullName evidence="1">Neuropeptide Y receptor type 4</fullName>
    </submittedName>
</protein>
<name>A0AAD9F5N0_DISEL</name>
<feature type="non-terminal residue" evidence="1">
    <location>
        <position position="58"/>
    </location>
</feature>
<keyword evidence="2" id="KW-1185">Reference proteome</keyword>
<reference evidence="1" key="1">
    <citation type="submission" date="2023-04" db="EMBL/GenBank/DDBJ databases">
        <title>Chromosome-level genome of Chaenocephalus aceratus.</title>
        <authorList>
            <person name="Park H."/>
        </authorList>
    </citation>
    <scope>NUCLEOTIDE SEQUENCE</scope>
    <source>
        <strain evidence="1">DE</strain>
        <tissue evidence="1">Muscle</tissue>
    </source>
</reference>
<gene>
    <name evidence="1" type="ORF">KUDE01_014542</name>
</gene>
<evidence type="ECO:0000313" key="1">
    <source>
        <dbReference type="EMBL" id="KAK1889867.1"/>
    </source>
</evidence>
<dbReference type="Proteomes" id="UP001228049">
    <property type="component" value="Unassembled WGS sequence"/>
</dbReference>
<organism evidence="1 2">
    <name type="scientific">Dissostichus eleginoides</name>
    <name type="common">Patagonian toothfish</name>
    <name type="synonym">Dissostichus amissus</name>
    <dbReference type="NCBI Taxonomy" id="100907"/>
    <lineage>
        <taxon>Eukaryota</taxon>
        <taxon>Metazoa</taxon>
        <taxon>Chordata</taxon>
        <taxon>Craniata</taxon>
        <taxon>Vertebrata</taxon>
        <taxon>Euteleostomi</taxon>
        <taxon>Actinopterygii</taxon>
        <taxon>Neopterygii</taxon>
        <taxon>Teleostei</taxon>
        <taxon>Neoteleostei</taxon>
        <taxon>Acanthomorphata</taxon>
        <taxon>Eupercaria</taxon>
        <taxon>Perciformes</taxon>
        <taxon>Notothenioidei</taxon>
        <taxon>Nototheniidae</taxon>
        <taxon>Dissostichus</taxon>
    </lineage>
</organism>
<dbReference type="AlphaFoldDB" id="A0AAD9F5N0"/>
<keyword evidence="1" id="KW-0675">Receptor</keyword>
<feature type="non-terminal residue" evidence="1">
    <location>
        <position position="1"/>
    </location>
</feature>
<comment type="caution">
    <text evidence="1">The sequence shown here is derived from an EMBL/GenBank/DDBJ whole genome shotgun (WGS) entry which is preliminary data.</text>
</comment>
<evidence type="ECO:0000313" key="2">
    <source>
        <dbReference type="Proteomes" id="UP001228049"/>
    </source>
</evidence>
<accession>A0AAD9F5N0</accession>
<sequence>PKTGQGAHANPFIETVFPNGLFQQDIKDLLLTCWCQTPQHTFRGLLGSMDLVVRAVFV</sequence>
<proteinExistence type="predicted"/>